<dbReference type="SMART" id="SM00612">
    <property type="entry name" value="Kelch"/>
    <property type="match status" value="4"/>
</dbReference>
<evidence type="ECO:0000313" key="5">
    <source>
        <dbReference type="Proteomes" id="UP000002139"/>
    </source>
</evidence>
<evidence type="ECO:0000256" key="1">
    <source>
        <dbReference type="ARBA" id="ARBA00022441"/>
    </source>
</evidence>
<dbReference type="InterPro" id="IPR037293">
    <property type="entry name" value="Gal_Oxidase_central_sf"/>
</dbReference>
<dbReference type="STRING" id="448385.sce6043"/>
<dbReference type="EMBL" id="AM746676">
    <property type="protein sequence ID" value="CAN96207.1"/>
    <property type="molecule type" value="Genomic_DNA"/>
</dbReference>
<evidence type="ECO:0000256" key="2">
    <source>
        <dbReference type="ARBA" id="ARBA00022737"/>
    </source>
</evidence>
<gene>
    <name evidence="4" type="ordered locus">sce6043</name>
</gene>
<proteinExistence type="predicted"/>
<dbReference type="SUPFAM" id="SSF50965">
    <property type="entry name" value="Galactose oxidase, central domain"/>
    <property type="match status" value="1"/>
</dbReference>
<reference evidence="4 5" key="1">
    <citation type="journal article" date="2007" name="Nat. Biotechnol.">
        <title>Complete genome sequence of the myxobacterium Sorangium cellulosum.</title>
        <authorList>
            <person name="Schneiker S."/>
            <person name="Perlova O."/>
            <person name="Kaiser O."/>
            <person name="Gerth K."/>
            <person name="Alici A."/>
            <person name="Altmeyer M.O."/>
            <person name="Bartels D."/>
            <person name="Bekel T."/>
            <person name="Beyer S."/>
            <person name="Bode E."/>
            <person name="Bode H.B."/>
            <person name="Bolten C.J."/>
            <person name="Choudhuri J.V."/>
            <person name="Doss S."/>
            <person name="Elnakady Y.A."/>
            <person name="Frank B."/>
            <person name="Gaigalat L."/>
            <person name="Goesmann A."/>
            <person name="Groeger C."/>
            <person name="Gross F."/>
            <person name="Jelsbak L."/>
            <person name="Jelsbak L."/>
            <person name="Kalinowski J."/>
            <person name="Kegler C."/>
            <person name="Knauber T."/>
            <person name="Konietzny S."/>
            <person name="Kopp M."/>
            <person name="Krause L."/>
            <person name="Krug D."/>
            <person name="Linke B."/>
            <person name="Mahmud T."/>
            <person name="Martinez-Arias R."/>
            <person name="McHardy A.C."/>
            <person name="Merai M."/>
            <person name="Meyer F."/>
            <person name="Mormann S."/>
            <person name="Munoz-Dorado J."/>
            <person name="Perez J."/>
            <person name="Pradella S."/>
            <person name="Rachid S."/>
            <person name="Raddatz G."/>
            <person name="Rosenau F."/>
            <person name="Rueckert C."/>
            <person name="Sasse F."/>
            <person name="Scharfe M."/>
            <person name="Schuster S.C."/>
            <person name="Suen G."/>
            <person name="Treuner-Lange A."/>
            <person name="Velicer G.J."/>
            <person name="Vorholter F.-J."/>
            <person name="Weissman K.J."/>
            <person name="Welch R.D."/>
            <person name="Wenzel S.C."/>
            <person name="Whitworth D.E."/>
            <person name="Wilhelm S."/>
            <person name="Wittmann C."/>
            <person name="Bloecker H."/>
            <person name="Puehler A."/>
            <person name="Mueller R."/>
        </authorList>
    </citation>
    <scope>NUCLEOTIDE SEQUENCE [LARGE SCALE GENOMIC DNA]</scope>
    <source>
        <strain evidence="5">So ce56</strain>
    </source>
</reference>
<dbReference type="KEGG" id="scl:sce6043"/>
<dbReference type="PANTHER" id="PTHR45632">
    <property type="entry name" value="LD33804P"/>
    <property type="match status" value="1"/>
</dbReference>
<evidence type="ECO:0008006" key="6">
    <source>
        <dbReference type="Google" id="ProtNLM"/>
    </source>
</evidence>
<dbReference type="Pfam" id="PF01344">
    <property type="entry name" value="Kelch_1"/>
    <property type="match status" value="1"/>
</dbReference>
<accession>A9GCL9</accession>
<name>A9GCL9_SORC5</name>
<feature type="chain" id="PRO_5002738778" description="Disintegrin domain-containing protein" evidence="3">
    <location>
        <begin position="24"/>
        <end position="876"/>
    </location>
</feature>
<keyword evidence="1" id="KW-0880">Kelch repeat</keyword>
<feature type="signal peptide" evidence="3">
    <location>
        <begin position="1"/>
        <end position="23"/>
    </location>
</feature>
<organism evidence="4 5">
    <name type="scientific">Sorangium cellulosum (strain So ce56)</name>
    <name type="common">Polyangium cellulosum (strain So ce56)</name>
    <dbReference type="NCBI Taxonomy" id="448385"/>
    <lineage>
        <taxon>Bacteria</taxon>
        <taxon>Pseudomonadati</taxon>
        <taxon>Myxococcota</taxon>
        <taxon>Polyangia</taxon>
        <taxon>Polyangiales</taxon>
        <taxon>Polyangiaceae</taxon>
        <taxon>Sorangium</taxon>
    </lineage>
</organism>
<dbReference type="InterPro" id="IPR011043">
    <property type="entry name" value="Gal_Oxase/kelch_b-propeller"/>
</dbReference>
<dbReference type="InterPro" id="IPR006652">
    <property type="entry name" value="Kelch_1"/>
</dbReference>
<evidence type="ECO:0000256" key="3">
    <source>
        <dbReference type="SAM" id="SignalP"/>
    </source>
</evidence>
<evidence type="ECO:0000313" key="4">
    <source>
        <dbReference type="EMBL" id="CAN96207.1"/>
    </source>
</evidence>
<dbReference type="SUPFAM" id="SSF117281">
    <property type="entry name" value="Kelch motif"/>
    <property type="match status" value="1"/>
</dbReference>
<dbReference type="PANTHER" id="PTHR45632:SF3">
    <property type="entry name" value="KELCH-LIKE PROTEIN 32"/>
    <property type="match status" value="1"/>
</dbReference>
<dbReference type="HOGENOM" id="CLU_379425_0_0_7"/>
<keyword evidence="2" id="KW-0677">Repeat</keyword>
<sequence length="876" mass="89730">MRRRSVELVVGACLLIGAFGCSAGDEAARGSDESALRLHFPEQAALVTEAGRGFAEISDGFVPGAVRMGAHPGALGALLPRRIGEETIRLDLPEGPALQLREAGLHGEGVRAGAAVRYPRDGGASFWVATGAGVEEWLLVEPGVASPGRPIASWEVDGAWPRQEGESIVWDDASGAPRLMMSAPAAFASSGRPVGVALRVQGRAVELFADAGDAGEALLIDPVWVLAQSMNYPREGHTATLLQDGSVLVTGGFIGEYEYQRTAQNSAERFYPASGIWQLTAAMKVARAEHTATLLRNGDVLVLGGATAEIYHPATHIWSDAASPPESIAEATATLLEDGTVFVTGGTVGGSPVATTARYDPDSDTWTSRASMALARSGHAAVRLLDGRVLVVGGNSAEVYDPSKDTWSQAGGLLASFHDKHTATLLPDGNVVVIGGTQVSEASGQPREIAVEKYIFRTNQWTSKLSWRRGIGDHTATLLPDGKVLIAGGYYVSLTSEISYGLPSWNLYDPTKDTVTPINDKVIEDRANHTATLLLDQRVLVTGGCRPSRRYGAVATTATFGLALGAACASGSDCTTGYCVDGVCCDAACSGGPCDACSMNAGASQDGHCEALSGPACDDGQACTQTDVCQAGVCVGAPVICVAPDICREAACDTTTGECVTTPRPDGVVCDDGDGCTEGDTCEAGACVPGAPVECQPPPECHARGECNAATGWCGVGTPLPDGEGCEDGDACTRGDVCRGGVCESGDLDSCPEIDCRYAGSCNSTTGACEREKKPDGTRCEGGTCVLGECKIDTGGPGDGAGGSSGSVGGGGPDSSSGGGCGCVVGATRSATAPWAALLLLLALARRAPAGRAAQRCFPATPTRGAASARRASYSR</sequence>
<protein>
    <recommendedName>
        <fullName evidence="6">Disintegrin domain-containing protein</fullName>
    </recommendedName>
</protein>
<dbReference type="PROSITE" id="PS51257">
    <property type="entry name" value="PROKAR_LIPOPROTEIN"/>
    <property type="match status" value="1"/>
</dbReference>
<dbReference type="Gene3D" id="2.120.10.80">
    <property type="entry name" value="Kelch-type beta propeller"/>
    <property type="match status" value="1"/>
</dbReference>
<dbReference type="AlphaFoldDB" id="A9GCL9"/>
<keyword evidence="3" id="KW-0732">Signal</keyword>
<dbReference type="Gene3D" id="2.130.10.80">
    <property type="entry name" value="Galactose oxidase/kelch, beta-propeller"/>
    <property type="match status" value="2"/>
</dbReference>
<keyword evidence="5" id="KW-1185">Reference proteome</keyword>
<dbReference type="Proteomes" id="UP000002139">
    <property type="component" value="Chromosome"/>
</dbReference>
<dbReference type="InterPro" id="IPR015915">
    <property type="entry name" value="Kelch-typ_b-propeller"/>
</dbReference>
<dbReference type="eggNOG" id="COG3055">
    <property type="taxonomic scope" value="Bacteria"/>
</dbReference>